<reference evidence="1" key="1">
    <citation type="submission" date="2023-08" db="EMBL/GenBank/DDBJ databases">
        <title>Complete genome sequence of Sinorhizobium chiapanecum ITTG S70 isolated from Acaciella angustissima nodules in Chiapas-Mexico.</title>
        <authorList>
            <person name="Rincon-Rosales R."/>
            <person name="Rogel M.A."/>
            <person name="Rincon-Medina C.I."/>
            <person name="Guerrero G."/>
            <person name="Manzano-Gomez L.A."/>
            <person name="Lopez-Lopez A."/>
            <person name="Rincon Molina F.A."/>
            <person name="Martinez-Romero E."/>
        </authorList>
    </citation>
    <scope>NUCLEOTIDE SEQUENCE</scope>
    <source>
        <strain evidence="1">ITTG S70</strain>
    </source>
</reference>
<dbReference type="Proteomes" id="UP001432360">
    <property type="component" value="Chromosome"/>
</dbReference>
<name>A0ABZ2B4U1_9HYPH</name>
<gene>
    <name evidence="1" type="ORF">RB548_13460</name>
</gene>
<dbReference type="EMBL" id="CP133148">
    <property type="protein sequence ID" value="WVT02522.1"/>
    <property type="molecule type" value="Genomic_DNA"/>
</dbReference>
<evidence type="ECO:0000313" key="2">
    <source>
        <dbReference type="Proteomes" id="UP001432360"/>
    </source>
</evidence>
<proteinExistence type="predicted"/>
<accession>A0ABZ2B4U1</accession>
<protein>
    <submittedName>
        <fullName evidence="1">Uncharacterized protein</fullName>
    </submittedName>
</protein>
<keyword evidence="2" id="KW-1185">Reference proteome</keyword>
<evidence type="ECO:0000313" key="1">
    <source>
        <dbReference type="EMBL" id="WVT02522.1"/>
    </source>
</evidence>
<sequence>MTEKQPLRVSGKGKAITSTTRISIEISSHCSQKAELPAAIPAAGEISRSKAGTIWPRRVLMLRLFFAERAVTGVTAVLSDAQRALSTLNCRMFYP</sequence>
<organism evidence="1 2">
    <name type="scientific">Sinorhizobium chiapasense</name>
    <dbReference type="NCBI Taxonomy" id="501572"/>
    <lineage>
        <taxon>Bacteria</taxon>
        <taxon>Pseudomonadati</taxon>
        <taxon>Pseudomonadota</taxon>
        <taxon>Alphaproteobacteria</taxon>
        <taxon>Hyphomicrobiales</taxon>
        <taxon>Rhizobiaceae</taxon>
        <taxon>Sinorhizobium/Ensifer group</taxon>
        <taxon>Sinorhizobium</taxon>
    </lineage>
</organism>
<dbReference type="RefSeq" id="WP_331371795.1">
    <property type="nucleotide sequence ID" value="NZ_CP133148.1"/>
</dbReference>